<feature type="domain" description="Response regulatory" evidence="4">
    <location>
        <begin position="30"/>
        <end position="144"/>
    </location>
</feature>
<dbReference type="NCBIfam" id="TIGR00229">
    <property type="entry name" value="sensory_box"/>
    <property type="match status" value="1"/>
</dbReference>
<dbReference type="Gene3D" id="3.30.450.20">
    <property type="entry name" value="PAS domain"/>
    <property type="match status" value="1"/>
</dbReference>
<proteinExistence type="predicted"/>
<comment type="caution">
    <text evidence="5">The sequence shown here is derived from an EMBL/GenBank/DDBJ whole genome shotgun (WGS) entry which is preliminary data.</text>
</comment>
<dbReference type="EC" id="2.7.13.3" evidence="2"/>
<protein>
    <recommendedName>
        <fullName evidence="2">histidine kinase</fullName>
        <ecNumber evidence="2">2.7.13.3</ecNumber>
    </recommendedName>
</protein>
<evidence type="ECO:0000313" key="6">
    <source>
        <dbReference type="Proteomes" id="UP001279642"/>
    </source>
</evidence>
<dbReference type="InterPro" id="IPR003661">
    <property type="entry name" value="HisK_dim/P_dom"/>
</dbReference>
<accession>A0ABU5EHH5</accession>
<evidence type="ECO:0000256" key="3">
    <source>
        <dbReference type="PROSITE-ProRule" id="PRU00169"/>
    </source>
</evidence>
<evidence type="ECO:0000256" key="1">
    <source>
        <dbReference type="ARBA" id="ARBA00000085"/>
    </source>
</evidence>
<dbReference type="InterPro" id="IPR001789">
    <property type="entry name" value="Sig_transdc_resp-reg_receiver"/>
</dbReference>
<evidence type="ECO:0000313" key="5">
    <source>
        <dbReference type="EMBL" id="MDY0885762.1"/>
    </source>
</evidence>
<reference evidence="5 6" key="1">
    <citation type="journal article" date="2016" name="Antonie Van Leeuwenhoek">
        <title>Dongia soli sp. nov., isolated from soil from Dokdo, Korea.</title>
        <authorList>
            <person name="Kim D.U."/>
            <person name="Lee H."/>
            <person name="Kim H."/>
            <person name="Kim S.G."/>
            <person name="Ka J.O."/>
        </authorList>
    </citation>
    <scope>NUCLEOTIDE SEQUENCE [LARGE SCALE GENOMIC DNA]</scope>
    <source>
        <strain evidence="5 6">D78</strain>
    </source>
</reference>
<keyword evidence="6" id="KW-1185">Reference proteome</keyword>
<dbReference type="SMART" id="SM00388">
    <property type="entry name" value="HisKA"/>
    <property type="match status" value="1"/>
</dbReference>
<name>A0ABU5EHH5_9PROT</name>
<evidence type="ECO:0000256" key="2">
    <source>
        <dbReference type="ARBA" id="ARBA00012438"/>
    </source>
</evidence>
<evidence type="ECO:0000259" key="4">
    <source>
        <dbReference type="PROSITE" id="PS50110"/>
    </source>
</evidence>
<dbReference type="Proteomes" id="UP001279642">
    <property type="component" value="Unassembled WGS sequence"/>
</dbReference>
<dbReference type="SMART" id="SM00091">
    <property type="entry name" value="PAS"/>
    <property type="match status" value="1"/>
</dbReference>
<dbReference type="SUPFAM" id="SSF52172">
    <property type="entry name" value="CheY-like"/>
    <property type="match status" value="1"/>
</dbReference>
<comment type="catalytic activity">
    <reaction evidence="1">
        <text>ATP + protein L-histidine = ADP + protein N-phospho-L-histidine.</text>
        <dbReference type="EC" id="2.7.13.3"/>
    </reaction>
</comment>
<dbReference type="EMBL" id="JAXCLW010000013">
    <property type="protein sequence ID" value="MDY0885762.1"/>
    <property type="molecule type" value="Genomic_DNA"/>
</dbReference>
<dbReference type="CDD" id="cd00130">
    <property type="entry name" value="PAS"/>
    <property type="match status" value="1"/>
</dbReference>
<dbReference type="Pfam" id="PF13188">
    <property type="entry name" value="PAS_8"/>
    <property type="match status" value="1"/>
</dbReference>
<dbReference type="PROSITE" id="PS50110">
    <property type="entry name" value="RESPONSE_REGULATORY"/>
    <property type="match status" value="1"/>
</dbReference>
<gene>
    <name evidence="5" type="ORF">SMD27_23190</name>
</gene>
<dbReference type="Gene3D" id="1.10.287.130">
    <property type="match status" value="1"/>
</dbReference>
<dbReference type="InterPro" id="IPR011006">
    <property type="entry name" value="CheY-like_superfamily"/>
</dbReference>
<dbReference type="SUPFAM" id="SSF55785">
    <property type="entry name" value="PYP-like sensor domain (PAS domain)"/>
    <property type="match status" value="1"/>
</dbReference>
<keyword evidence="3" id="KW-0597">Phosphoprotein</keyword>
<feature type="modified residue" description="4-aspartylphosphate" evidence="3">
    <location>
        <position position="76"/>
    </location>
</feature>
<sequence>MGSGQVLLTQYIHSWLETTPATSSSEADCRILVIASDENLLEIIQDCLAQRHVREIRHVATLAEAAQIGIDGALWDLVLISCPDGRDFQSVRGLRHEIGLSRAAIVALVPSAEDLRHAIDAGADDALSPPLNRDTLDLHIAHALEHRGLRNAVDQYWISTVQEHDADLARFVYDAAPEALMLLDSTGIIQAANPAAEELLRCEATLLTGSPIGAFMNGIAPNANEEPRIDRLLTQLNRPNGKPVETQLHRLDGKAIRVEVVGRAVTRLGQPALAISLRDMSGRAPAPASADKAADGWDHHAAMLRLLAQLSDELLAPLDEIVHCAEVIRQEALGPLGVPLYHSYAADIQESSRTLLKLVGRIMDMTKDGENGAAVPVTDAG</sequence>
<dbReference type="Gene3D" id="3.40.50.2300">
    <property type="match status" value="1"/>
</dbReference>
<dbReference type="RefSeq" id="WP_320510837.1">
    <property type="nucleotide sequence ID" value="NZ_JAXCLW010000013.1"/>
</dbReference>
<organism evidence="5 6">
    <name type="scientific">Dongia soli</name>
    <dbReference type="NCBI Taxonomy" id="600628"/>
    <lineage>
        <taxon>Bacteria</taxon>
        <taxon>Pseudomonadati</taxon>
        <taxon>Pseudomonadota</taxon>
        <taxon>Alphaproteobacteria</taxon>
        <taxon>Rhodospirillales</taxon>
        <taxon>Dongiaceae</taxon>
        <taxon>Dongia</taxon>
    </lineage>
</organism>
<dbReference type="InterPro" id="IPR000014">
    <property type="entry name" value="PAS"/>
</dbReference>
<dbReference type="InterPro" id="IPR035965">
    <property type="entry name" value="PAS-like_dom_sf"/>
</dbReference>